<name>A0A5J4U949_9EUKA</name>
<proteinExistence type="predicted"/>
<organism evidence="1 2">
    <name type="scientific">Streblomastix strix</name>
    <dbReference type="NCBI Taxonomy" id="222440"/>
    <lineage>
        <taxon>Eukaryota</taxon>
        <taxon>Metamonada</taxon>
        <taxon>Preaxostyla</taxon>
        <taxon>Oxymonadida</taxon>
        <taxon>Streblomastigidae</taxon>
        <taxon>Streblomastix</taxon>
    </lineage>
</organism>
<reference evidence="1 2" key="1">
    <citation type="submission" date="2019-03" db="EMBL/GenBank/DDBJ databases">
        <title>Single cell metagenomics reveals metabolic interactions within the superorganism composed of flagellate Streblomastix strix and complex community of Bacteroidetes bacteria on its surface.</title>
        <authorList>
            <person name="Treitli S.C."/>
            <person name="Kolisko M."/>
            <person name="Husnik F."/>
            <person name="Keeling P."/>
            <person name="Hampl V."/>
        </authorList>
    </citation>
    <scope>NUCLEOTIDE SEQUENCE [LARGE SCALE GENOMIC DNA]</scope>
    <source>
        <strain evidence="1">ST1C</strain>
    </source>
</reference>
<dbReference type="EMBL" id="SNRW01019612">
    <property type="protein sequence ID" value="KAA6366225.1"/>
    <property type="molecule type" value="Genomic_DNA"/>
</dbReference>
<comment type="caution">
    <text evidence="1">The sequence shown here is derived from an EMBL/GenBank/DDBJ whole genome shotgun (WGS) entry which is preliminary data.</text>
</comment>
<dbReference type="AlphaFoldDB" id="A0A5J4U949"/>
<accession>A0A5J4U949</accession>
<dbReference type="Proteomes" id="UP000324800">
    <property type="component" value="Unassembled WGS sequence"/>
</dbReference>
<sequence>MAVPKEYNVIGGLPGVGPDIMLEFLSEFRLISNAVQFLCVCKKTHSLMKHNRFIRIVEQLNYPISIINKEPDCTEFVDIDGVQMKINKEQHYACTISLVQVLDNGIWSFEAVFQNTYINGAIGIVRNSYNIPATINFCQKPHTDHIAVLSSRGYEYPVYYKGKGTYGNDQIKDDQILRLEFDSFKVTLILFINNPPEEI</sequence>
<protein>
    <submittedName>
        <fullName evidence="1">Uncharacterized protein</fullName>
    </submittedName>
</protein>
<evidence type="ECO:0000313" key="1">
    <source>
        <dbReference type="EMBL" id="KAA6366225.1"/>
    </source>
</evidence>
<evidence type="ECO:0000313" key="2">
    <source>
        <dbReference type="Proteomes" id="UP000324800"/>
    </source>
</evidence>
<gene>
    <name evidence="1" type="ORF">EZS28_038248</name>
</gene>